<sequence length="108" mass="11375">MTETAAASRRPVWWGLLLVIGGWAALGLPMFWALLVVYIGFTGCLLECAAPDPATGFFGLTALVIMIAAPVLAGIALVRRSRAWWIATACLLALILVPLAYGTAIGAF</sequence>
<evidence type="ECO:0000313" key="2">
    <source>
        <dbReference type="EMBL" id="UNK45523.1"/>
    </source>
</evidence>
<gene>
    <name evidence="2" type="ORF">MNQ99_16635</name>
</gene>
<keyword evidence="3" id="KW-1185">Reference proteome</keyword>
<protein>
    <submittedName>
        <fullName evidence="2">Uncharacterized protein</fullName>
    </submittedName>
</protein>
<dbReference type="EMBL" id="CP093326">
    <property type="protein sequence ID" value="UNK45523.1"/>
    <property type="molecule type" value="Genomic_DNA"/>
</dbReference>
<evidence type="ECO:0000256" key="1">
    <source>
        <dbReference type="SAM" id="Phobius"/>
    </source>
</evidence>
<keyword evidence="1" id="KW-0812">Transmembrane</keyword>
<reference evidence="2 3" key="1">
    <citation type="submission" date="2022-03" db="EMBL/GenBank/DDBJ databases">
        <title>Isotopic signatures of nitrous oxide derived from detoxification processes.</title>
        <authorList>
            <person name="Behrendt U."/>
            <person name="Buchen C."/>
            <person name="Well R."/>
            <person name="Ulrich A."/>
            <person name="Rohe L."/>
            <person name="Kolb S."/>
            <person name="Schloter M."/>
            <person name="Horn M.A."/>
            <person name="Augustin J."/>
        </authorList>
    </citation>
    <scope>NUCLEOTIDE SEQUENCE [LARGE SCALE GENOMIC DNA]</scope>
    <source>
        <strain evidence="2 3">S4-C24</strain>
    </source>
</reference>
<organism evidence="2 3">
    <name type="scientific">Arthrobacter sulfonylureivorans</name>
    <dbReference type="NCBI Taxonomy" id="2486855"/>
    <lineage>
        <taxon>Bacteria</taxon>
        <taxon>Bacillati</taxon>
        <taxon>Actinomycetota</taxon>
        <taxon>Actinomycetes</taxon>
        <taxon>Micrococcales</taxon>
        <taxon>Micrococcaceae</taxon>
        <taxon>Arthrobacter</taxon>
    </lineage>
</organism>
<feature type="transmembrane region" description="Helical" evidence="1">
    <location>
        <begin position="84"/>
        <end position="107"/>
    </location>
</feature>
<proteinExistence type="predicted"/>
<feature type="transmembrane region" description="Helical" evidence="1">
    <location>
        <begin position="12"/>
        <end position="41"/>
    </location>
</feature>
<accession>A0ABY3W5L6</accession>
<dbReference type="Proteomes" id="UP000829069">
    <property type="component" value="Chromosome"/>
</dbReference>
<evidence type="ECO:0000313" key="3">
    <source>
        <dbReference type="Proteomes" id="UP000829069"/>
    </source>
</evidence>
<dbReference type="RefSeq" id="WP_127513371.1">
    <property type="nucleotide sequence ID" value="NZ_CP093326.1"/>
</dbReference>
<keyword evidence="1" id="KW-0472">Membrane</keyword>
<keyword evidence="1" id="KW-1133">Transmembrane helix</keyword>
<name>A0ABY3W5L6_9MICC</name>
<feature type="transmembrane region" description="Helical" evidence="1">
    <location>
        <begin position="53"/>
        <end position="77"/>
    </location>
</feature>